<dbReference type="InterPro" id="IPR041135">
    <property type="entry name" value="Nmad3"/>
</dbReference>
<dbReference type="AlphaFoldDB" id="X1SSB7"/>
<protein>
    <recommendedName>
        <fullName evidence="1">Nucleotide modification associated domain-containing protein</fullName>
    </recommendedName>
</protein>
<dbReference type="Pfam" id="PF18754">
    <property type="entry name" value="Nmad3"/>
    <property type="match status" value="1"/>
</dbReference>
<proteinExistence type="predicted"/>
<feature type="non-terminal residue" evidence="2">
    <location>
        <position position="1"/>
    </location>
</feature>
<name>X1SSB7_9ZZZZ</name>
<evidence type="ECO:0000259" key="1">
    <source>
        <dbReference type="Pfam" id="PF18754"/>
    </source>
</evidence>
<dbReference type="EMBL" id="BARW01002366">
    <property type="protein sequence ID" value="GAI70719.1"/>
    <property type="molecule type" value="Genomic_DNA"/>
</dbReference>
<feature type="domain" description="Nucleotide modification associated" evidence="1">
    <location>
        <begin position="8"/>
        <end position="157"/>
    </location>
</feature>
<organism evidence="2">
    <name type="scientific">marine sediment metagenome</name>
    <dbReference type="NCBI Taxonomy" id="412755"/>
    <lineage>
        <taxon>unclassified sequences</taxon>
        <taxon>metagenomes</taxon>
        <taxon>ecological metagenomes</taxon>
    </lineage>
</organism>
<sequence length="175" mass="20952">DKSDLSGRHIIFGYLQIGKIIIEQNKDEIKKLDWVYSRTHPHPHLDVKLWTNKYRNGKLWRKANNILYIAKDTLSWNSDYAGWGVFKFDKKLILTETDILKNPPNKYGKQNRSYWKKSRFPYGMKISYHPNRSCWFGDDGKELPYFKTKSPGQEYVISENEEFKKYVRGLDFNYL</sequence>
<accession>X1SSB7</accession>
<gene>
    <name evidence="2" type="ORF">S12H4_06659</name>
</gene>
<evidence type="ECO:0000313" key="2">
    <source>
        <dbReference type="EMBL" id="GAI70719.1"/>
    </source>
</evidence>
<reference evidence="2" key="1">
    <citation type="journal article" date="2014" name="Front. Microbiol.">
        <title>High frequency of phylogenetically diverse reductive dehalogenase-homologous genes in deep subseafloor sedimentary metagenomes.</title>
        <authorList>
            <person name="Kawai M."/>
            <person name="Futagami T."/>
            <person name="Toyoda A."/>
            <person name="Takaki Y."/>
            <person name="Nishi S."/>
            <person name="Hori S."/>
            <person name="Arai W."/>
            <person name="Tsubouchi T."/>
            <person name="Morono Y."/>
            <person name="Uchiyama I."/>
            <person name="Ito T."/>
            <person name="Fujiyama A."/>
            <person name="Inagaki F."/>
            <person name="Takami H."/>
        </authorList>
    </citation>
    <scope>NUCLEOTIDE SEQUENCE</scope>
    <source>
        <strain evidence="2">Expedition CK06-06</strain>
    </source>
</reference>
<comment type="caution">
    <text evidence="2">The sequence shown here is derived from an EMBL/GenBank/DDBJ whole genome shotgun (WGS) entry which is preliminary data.</text>
</comment>